<protein>
    <recommendedName>
        <fullName evidence="1">LysM domain-containing protein</fullName>
    </recommendedName>
</protein>
<dbReference type="Pfam" id="PF01476">
    <property type="entry name" value="LysM"/>
    <property type="match status" value="2"/>
</dbReference>
<dbReference type="Proteomes" id="UP000183605">
    <property type="component" value="Unassembled WGS sequence"/>
</dbReference>
<accession>A0A1J5B020</accession>
<dbReference type="Gene3D" id="3.10.350.10">
    <property type="entry name" value="LysM domain"/>
    <property type="match status" value="2"/>
</dbReference>
<dbReference type="PANTHER" id="PTHR34700">
    <property type="entry name" value="POTASSIUM BINDING PROTEIN KBP"/>
    <property type="match status" value="1"/>
</dbReference>
<comment type="caution">
    <text evidence="2">The sequence shown here is derived from an EMBL/GenBank/DDBJ whole genome shotgun (WGS) entry which is preliminary data.</text>
</comment>
<feature type="domain" description="LysM" evidence="1">
    <location>
        <begin position="78"/>
        <end position="127"/>
    </location>
</feature>
<evidence type="ECO:0000313" key="3">
    <source>
        <dbReference type="Proteomes" id="UP000183605"/>
    </source>
</evidence>
<gene>
    <name evidence="2" type="ORF">AUK18_00660</name>
</gene>
<dbReference type="PANTHER" id="PTHR34700:SF4">
    <property type="entry name" value="PHAGE-LIKE ELEMENT PBSX PROTEIN XKDP"/>
    <property type="match status" value="1"/>
</dbReference>
<sequence>MAQSTEEQGSVKIHQVAPGESLWQISQKYYNDGYKWVEIAKVNNLASPDLLEAGQALAIPELTVIPSTVSEEKTIPTSEYLVAQGDDLWKIAVRAYADGYQWTKIWEANKTVIANPDRVEVGTKLLLPR</sequence>
<dbReference type="AlphaFoldDB" id="A0A1J5B020"/>
<feature type="domain" description="LysM" evidence="1">
    <location>
        <begin position="12"/>
        <end position="59"/>
    </location>
</feature>
<name>A0A1J5B020_9BACT</name>
<dbReference type="InterPro" id="IPR018392">
    <property type="entry name" value="LysM"/>
</dbReference>
<dbReference type="InterPro" id="IPR052196">
    <property type="entry name" value="Bact_Kbp"/>
</dbReference>
<dbReference type="PROSITE" id="PS51782">
    <property type="entry name" value="LYSM"/>
    <property type="match status" value="2"/>
</dbReference>
<proteinExistence type="predicted"/>
<dbReference type="CDD" id="cd00118">
    <property type="entry name" value="LysM"/>
    <property type="match status" value="2"/>
</dbReference>
<organism evidence="2 3">
    <name type="scientific">Candidatus Beckwithbacteria bacterium CG2_30_44_31</name>
    <dbReference type="NCBI Taxonomy" id="1805035"/>
    <lineage>
        <taxon>Bacteria</taxon>
        <taxon>Candidatus Beckwithiibacteriota</taxon>
    </lineage>
</organism>
<dbReference type="SMART" id="SM00257">
    <property type="entry name" value="LysM"/>
    <property type="match status" value="2"/>
</dbReference>
<evidence type="ECO:0000259" key="1">
    <source>
        <dbReference type="PROSITE" id="PS51782"/>
    </source>
</evidence>
<evidence type="ECO:0000313" key="2">
    <source>
        <dbReference type="EMBL" id="OIP04116.1"/>
    </source>
</evidence>
<dbReference type="EMBL" id="MNXQ01000014">
    <property type="protein sequence ID" value="OIP04116.1"/>
    <property type="molecule type" value="Genomic_DNA"/>
</dbReference>
<reference evidence="2 3" key="1">
    <citation type="journal article" date="2016" name="Environ. Microbiol.">
        <title>Genomic resolution of a cold subsurface aquifer community provides metabolic insights for novel microbes adapted to high CO concentrations.</title>
        <authorList>
            <person name="Probst A.J."/>
            <person name="Castelle C.J."/>
            <person name="Singh A."/>
            <person name="Brown C.T."/>
            <person name="Anantharaman K."/>
            <person name="Sharon I."/>
            <person name="Hug L.A."/>
            <person name="Burstein D."/>
            <person name="Emerson J.B."/>
            <person name="Thomas B.C."/>
            <person name="Banfield J.F."/>
        </authorList>
    </citation>
    <scope>NUCLEOTIDE SEQUENCE [LARGE SCALE GENOMIC DNA]</scope>
    <source>
        <strain evidence="2">CG2_30_44_31</strain>
    </source>
</reference>
<dbReference type="InterPro" id="IPR036779">
    <property type="entry name" value="LysM_dom_sf"/>
</dbReference>
<dbReference type="SUPFAM" id="SSF54106">
    <property type="entry name" value="LysM domain"/>
    <property type="match status" value="2"/>
</dbReference>